<feature type="domain" description="Response regulatory" evidence="8">
    <location>
        <begin position="6"/>
        <end position="123"/>
    </location>
</feature>
<gene>
    <name evidence="5" type="primary">cheB</name>
    <name evidence="10" type="ORF">ABI_44120</name>
</gene>
<evidence type="ECO:0000256" key="7">
    <source>
        <dbReference type="PROSITE-ProRule" id="PRU00169"/>
    </source>
</evidence>
<dbReference type="InterPro" id="IPR011006">
    <property type="entry name" value="CheY-like_superfamily"/>
</dbReference>
<comment type="similarity">
    <text evidence="5">Belongs to the CheB family.</text>
</comment>
<feature type="active site" evidence="5 6">
    <location>
        <position position="189"/>
    </location>
</feature>
<dbReference type="CDD" id="cd16432">
    <property type="entry name" value="CheB_Rec"/>
    <property type="match status" value="1"/>
</dbReference>
<dbReference type="CDD" id="cd17541">
    <property type="entry name" value="REC_CheB-like"/>
    <property type="match status" value="1"/>
</dbReference>
<dbReference type="InterPro" id="IPR000673">
    <property type="entry name" value="Sig_transdc_resp-reg_Me-estase"/>
</dbReference>
<dbReference type="OrthoDB" id="9793421at2"/>
<protein>
    <recommendedName>
        <fullName evidence="5">Protein-glutamate methylesterase/protein-glutamine glutaminase</fullName>
        <ecNumber evidence="5">3.1.1.61</ecNumber>
        <ecNumber evidence="5">3.5.1.44</ecNumber>
    </recommendedName>
</protein>
<dbReference type="STRING" id="715226.ABI_44120"/>
<feature type="modified residue" description="4-aspartylphosphate" evidence="5 7">
    <location>
        <position position="57"/>
    </location>
</feature>
<comment type="subcellular location">
    <subcellularLocation>
        <location evidence="5">Cytoplasm</location>
    </subcellularLocation>
</comment>
<dbReference type="Gene3D" id="3.40.50.2300">
    <property type="match status" value="1"/>
</dbReference>
<sequence length="348" mass="36751">MNPPIRVLIVDDSALMRQLLTAVLSEDPQIHVVDTAADPLIAREKIKKHNPDVITLDVEMPRMNGLEFLSRLMALRPTPVVMISSLTASGADAALKALDIGAVDVVGKPSGFMSDGMAALGEEIRTKVRTAAASRVGAHRVPTAVRRSGSRLIGDKVIAIGASTGGIPALTTLLTALPADMPPIVIVQHMPASFTPRFSQRLDEACGLKVSEGQDGQRLRSGEVCIAPGGRMTRVRADRQGLFLAISDEDRVNGFCPSVDVLFNSVAETCGDRAIGVILTGMGRDGAEGLLELRRRGARTLGQDAASCVVYGMPRVAAELGAVERQMSPAHIAQALVDLCSHVSVQTG</sequence>
<evidence type="ECO:0000313" key="11">
    <source>
        <dbReference type="Proteomes" id="UP000006512"/>
    </source>
</evidence>
<dbReference type="EMBL" id="GL883080">
    <property type="protein sequence ID" value="EGF89985.1"/>
    <property type="molecule type" value="Genomic_DNA"/>
</dbReference>
<dbReference type="GO" id="GO:0005737">
    <property type="term" value="C:cytoplasm"/>
    <property type="evidence" value="ECO:0007669"/>
    <property type="project" value="UniProtKB-SubCell"/>
</dbReference>
<evidence type="ECO:0000256" key="1">
    <source>
        <dbReference type="ARBA" id="ARBA00022490"/>
    </source>
</evidence>
<evidence type="ECO:0000313" key="10">
    <source>
        <dbReference type="EMBL" id="EGF89985.1"/>
    </source>
</evidence>
<feature type="active site" evidence="5 6">
    <location>
        <position position="285"/>
    </location>
</feature>
<dbReference type="InterPro" id="IPR008248">
    <property type="entry name" value="CheB-like"/>
</dbReference>
<dbReference type="NCBIfam" id="NF009206">
    <property type="entry name" value="PRK12555.1"/>
    <property type="match status" value="1"/>
</dbReference>
<dbReference type="Pfam" id="PF01339">
    <property type="entry name" value="CheB_methylest"/>
    <property type="match status" value="1"/>
</dbReference>
<accession>F4QTB5</accession>
<dbReference type="GO" id="GO:0050568">
    <property type="term" value="F:protein-glutamine glutaminase activity"/>
    <property type="evidence" value="ECO:0007669"/>
    <property type="project" value="UniProtKB-UniRule"/>
</dbReference>
<dbReference type="InterPro" id="IPR001789">
    <property type="entry name" value="Sig_transdc_resp-reg_receiver"/>
</dbReference>
<dbReference type="PANTHER" id="PTHR42872">
    <property type="entry name" value="PROTEIN-GLUTAMATE METHYLESTERASE/PROTEIN-GLUTAMINE GLUTAMINASE"/>
    <property type="match status" value="1"/>
</dbReference>
<dbReference type="PROSITE" id="PS50110">
    <property type="entry name" value="RESPONSE_REGULATORY"/>
    <property type="match status" value="1"/>
</dbReference>
<evidence type="ECO:0000256" key="6">
    <source>
        <dbReference type="PROSITE-ProRule" id="PRU00050"/>
    </source>
</evidence>
<keyword evidence="1 5" id="KW-0963">Cytoplasm</keyword>
<dbReference type="InterPro" id="IPR035909">
    <property type="entry name" value="CheB_C"/>
</dbReference>
<name>F4QTB5_9CAUL</name>
<evidence type="ECO:0000259" key="9">
    <source>
        <dbReference type="PROSITE" id="PS50122"/>
    </source>
</evidence>
<dbReference type="SMART" id="SM00448">
    <property type="entry name" value="REC"/>
    <property type="match status" value="1"/>
</dbReference>
<comment type="PTM">
    <text evidence="5">Phosphorylated by CheA. Phosphorylation of the N-terminal regulatory domain activates the methylesterase activity.</text>
</comment>
<dbReference type="HOGENOM" id="CLU_000445_51_0_5"/>
<dbReference type="EC" id="3.5.1.44" evidence="5"/>
<keyword evidence="2 5" id="KW-0145">Chemotaxis</keyword>
<dbReference type="GO" id="GO:0000156">
    <property type="term" value="F:phosphorelay response regulator activity"/>
    <property type="evidence" value="ECO:0007669"/>
    <property type="project" value="InterPro"/>
</dbReference>
<proteinExistence type="inferred from homology"/>
<keyword evidence="5 7" id="KW-0597">Phosphoprotein</keyword>
<keyword evidence="3 5" id="KW-0378">Hydrolase</keyword>
<comment type="function">
    <text evidence="5">Involved in chemotaxis. Part of a chemotaxis signal transduction system that modulates chemotaxis in response to various stimuli. Catalyzes the demethylation of specific methylglutamate residues introduced into the chemoreceptors (methyl-accepting chemotaxis proteins or MCP) by CheR. Also mediates the irreversible deamidation of specific glutamine residues to glutamic acid.</text>
</comment>
<dbReference type="PROSITE" id="PS50122">
    <property type="entry name" value="CHEB"/>
    <property type="match status" value="1"/>
</dbReference>
<evidence type="ECO:0000256" key="4">
    <source>
        <dbReference type="ARBA" id="ARBA00048267"/>
    </source>
</evidence>
<dbReference type="EC" id="3.1.1.61" evidence="5"/>
<dbReference type="RefSeq" id="WP_006275185.1">
    <property type="nucleotide sequence ID" value="NZ_GL883080.1"/>
</dbReference>
<feature type="active site" evidence="5 6">
    <location>
        <position position="163"/>
    </location>
</feature>
<dbReference type="PANTHER" id="PTHR42872:SF6">
    <property type="entry name" value="PROTEIN-GLUTAMATE METHYLESTERASE_PROTEIN-GLUTAMINE GLUTAMINASE"/>
    <property type="match status" value="1"/>
</dbReference>
<dbReference type="SUPFAM" id="SSF52738">
    <property type="entry name" value="Methylesterase CheB, C-terminal domain"/>
    <property type="match status" value="1"/>
</dbReference>
<dbReference type="Proteomes" id="UP000006512">
    <property type="component" value="Unassembled WGS sequence"/>
</dbReference>
<comment type="catalytic activity">
    <reaction evidence="5">
        <text>L-glutaminyl-[protein] + H2O = L-glutamyl-[protein] + NH4(+)</text>
        <dbReference type="Rhea" id="RHEA:16441"/>
        <dbReference type="Rhea" id="RHEA-COMP:10207"/>
        <dbReference type="Rhea" id="RHEA-COMP:10208"/>
        <dbReference type="ChEBI" id="CHEBI:15377"/>
        <dbReference type="ChEBI" id="CHEBI:28938"/>
        <dbReference type="ChEBI" id="CHEBI:29973"/>
        <dbReference type="ChEBI" id="CHEBI:30011"/>
        <dbReference type="EC" id="3.5.1.44"/>
    </reaction>
</comment>
<dbReference type="HAMAP" id="MF_00099">
    <property type="entry name" value="CheB_chemtxs"/>
    <property type="match status" value="1"/>
</dbReference>
<dbReference type="eggNOG" id="COG2201">
    <property type="taxonomic scope" value="Bacteria"/>
</dbReference>
<dbReference type="NCBIfam" id="NF001965">
    <property type="entry name" value="PRK00742.1"/>
    <property type="match status" value="1"/>
</dbReference>
<dbReference type="AlphaFoldDB" id="F4QTB5"/>
<comment type="catalytic activity">
    <reaction evidence="4 5">
        <text>[protein]-L-glutamate 5-O-methyl ester + H2O = L-glutamyl-[protein] + methanol + H(+)</text>
        <dbReference type="Rhea" id="RHEA:23236"/>
        <dbReference type="Rhea" id="RHEA-COMP:10208"/>
        <dbReference type="Rhea" id="RHEA-COMP:10311"/>
        <dbReference type="ChEBI" id="CHEBI:15377"/>
        <dbReference type="ChEBI" id="CHEBI:15378"/>
        <dbReference type="ChEBI" id="CHEBI:17790"/>
        <dbReference type="ChEBI" id="CHEBI:29973"/>
        <dbReference type="ChEBI" id="CHEBI:82795"/>
        <dbReference type="EC" id="3.1.1.61"/>
    </reaction>
</comment>
<organism evidence="10 11">
    <name type="scientific">Asticcacaulis biprosthecium C19</name>
    <dbReference type="NCBI Taxonomy" id="715226"/>
    <lineage>
        <taxon>Bacteria</taxon>
        <taxon>Pseudomonadati</taxon>
        <taxon>Pseudomonadota</taxon>
        <taxon>Alphaproteobacteria</taxon>
        <taxon>Caulobacterales</taxon>
        <taxon>Caulobacteraceae</taxon>
        <taxon>Asticcacaulis</taxon>
    </lineage>
</organism>
<dbReference type="PIRSF" id="PIRSF000876">
    <property type="entry name" value="RR_chemtxs_CheB"/>
    <property type="match status" value="1"/>
</dbReference>
<evidence type="ECO:0000256" key="3">
    <source>
        <dbReference type="ARBA" id="ARBA00022801"/>
    </source>
</evidence>
<dbReference type="Gene3D" id="3.40.50.180">
    <property type="entry name" value="Methylesterase CheB, C-terminal domain"/>
    <property type="match status" value="1"/>
</dbReference>
<evidence type="ECO:0000259" key="8">
    <source>
        <dbReference type="PROSITE" id="PS50110"/>
    </source>
</evidence>
<dbReference type="Pfam" id="PF00072">
    <property type="entry name" value="Response_reg"/>
    <property type="match status" value="1"/>
</dbReference>
<dbReference type="GO" id="GO:0006935">
    <property type="term" value="P:chemotaxis"/>
    <property type="evidence" value="ECO:0007669"/>
    <property type="project" value="UniProtKB-UniRule"/>
</dbReference>
<dbReference type="SUPFAM" id="SSF52172">
    <property type="entry name" value="CheY-like"/>
    <property type="match status" value="1"/>
</dbReference>
<feature type="domain" description="CheB-type methylesterase" evidence="9">
    <location>
        <begin position="151"/>
        <end position="337"/>
    </location>
</feature>
<comment type="domain">
    <text evidence="5">Contains a C-terminal catalytic domain, and an N-terminal region which modulates catalytic activity.</text>
</comment>
<evidence type="ECO:0000256" key="5">
    <source>
        <dbReference type="HAMAP-Rule" id="MF_00099"/>
    </source>
</evidence>
<dbReference type="GO" id="GO:0008984">
    <property type="term" value="F:protein-glutamate methylesterase activity"/>
    <property type="evidence" value="ECO:0007669"/>
    <property type="project" value="UniProtKB-UniRule"/>
</dbReference>
<evidence type="ECO:0000256" key="2">
    <source>
        <dbReference type="ARBA" id="ARBA00022500"/>
    </source>
</evidence>
<reference evidence="11" key="1">
    <citation type="submission" date="2011-03" db="EMBL/GenBank/DDBJ databases">
        <title>Draft genome sequence of Brevundimonas diminuta.</title>
        <authorList>
            <person name="Brown P.J.B."/>
            <person name="Buechlein A."/>
            <person name="Hemmerich C."/>
            <person name="Brun Y.V."/>
        </authorList>
    </citation>
    <scope>NUCLEOTIDE SEQUENCE [LARGE SCALE GENOMIC DNA]</scope>
    <source>
        <strain evidence="11">C19</strain>
    </source>
</reference>
<keyword evidence="11" id="KW-1185">Reference proteome</keyword>